<feature type="non-terminal residue" evidence="9">
    <location>
        <position position="336"/>
    </location>
</feature>
<evidence type="ECO:0000256" key="5">
    <source>
        <dbReference type="PIRSR" id="PIRSR606710-1"/>
    </source>
</evidence>
<protein>
    <recommendedName>
        <fullName evidence="11">Glycosyl hydrolase family 43</fullName>
    </recommendedName>
</protein>
<dbReference type="PANTHER" id="PTHR43817:SF1">
    <property type="entry name" value="HYDROLASE, FAMILY 43, PUTATIVE (AFU_ORTHOLOGUE AFUA_3G01660)-RELATED"/>
    <property type="match status" value="1"/>
</dbReference>
<feature type="active site" description="Proton donor" evidence="5">
    <location>
        <position position="219"/>
    </location>
</feature>
<keyword evidence="10" id="KW-1185">Reference proteome</keyword>
<dbReference type="PANTHER" id="PTHR43817">
    <property type="entry name" value="GLYCOSYL HYDROLASE"/>
    <property type="match status" value="1"/>
</dbReference>
<evidence type="ECO:0000256" key="8">
    <source>
        <dbReference type="SAM" id="SignalP"/>
    </source>
</evidence>
<evidence type="ECO:0000256" key="3">
    <source>
        <dbReference type="ARBA" id="ARBA00022801"/>
    </source>
</evidence>
<organism evidence="9 10">
    <name type="scientific">Termitidicoccus mucosus</name>
    <dbReference type="NCBI Taxonomy" id="1184151"/>
    <lineage>
        <taxon>Bacteria</taxon>
        <taxon>Pseudomonadati</taxon>
        <taxon>Verrucomicrobiota</taxon>
        <taxon>Opitutia</taxon>
        <taxon>Opitutales</taxon>
        <taxon>Opitutaceae</taxon>
        <taxon>Termitidicoccus</taxon>
    </lineage>
</organism>
<sequence>MPTIRRIFPLIALCISLLSCSRASANTFTNPIAAGADPWVVRHNGYYYWCLSQNGSGVAICKSDTLTSLGKRHVVWHAPGTGPYSKEIWAPELHFLDGRWYIYVAADDGDNANHRMITLESATDDPLSAYTFKAELYTGDNIAKKTKNRWAIDGTILTHRDKRYFIWSGWRSGGDDQSLYVAPMSDPWTVSGNRVRICKNDTYLWEYVGESPRNNGLNEGPQVLQHGGRTFLIYSASGSWQPSYKLGLLELIGDDPLKPGAWRKHPKPVFSPTDKTFGVGHGSFTTSPDGTQFWHVYHAKRERANGWSRAIFAQPFTWTADGLPDFGIPVAPGQPV</sequence>
<dbReference type="GO" id="GO:0004553">
    <property type="term" value="F:hydrolase activity, hydrolyzing O-glycosyl compounds"/>
    <property type="evidence" value="ECO:0007669"/>
    <property type="project" value="InterPro"/>
</dbReference>
<feature type="active site" description="Proton acceptor" evidence="5">
    <location>
        <position position="37"/>
    </location>
</feature>
<feature type="site" description="Important for catalytic activity, responsible for pKa modulation of the active site Glu and correct orientation of both the proton donor and substrate" evidence="6">
    <location>
        <position position="153"/>
    </location>
</feature>
<dbReference type="STRING" id="1184151.AW736_00875"/>
<dbReference type="SUPFAM" id="SSF75005">
    <property type="entry name" value="Arabinanase/levansucrase/invertase"/>
    <property type="match status" value="1"/>
</dbReference>
<name>A0A178IMA2_9BACT</name>
<evidence type="ECO:0000256" key="2">
    <source>
        <dbReference type="ARBA" id="ARBA00022729"/>
    </source>
</evidence>
<evidence type="ECO:0000256" key="6">
    <source>
        <dbReference type="PIRSR" id="PIRSR606710-2"/>
    </source>
</evidence>
<evidence type="ECO:0000313" key="9">
    <source>
        <dbReference type="EMBL" id="OAM90329.1"/>
    </source>
</evidence>
<dbReference type="InterPro" id="IPR023296">
    <property type="entry name" value="Glyco_hydro_beta-prop_sf"/>
</dbReference>
<comment type="caution">
    <text evidence="9">The sequence shown here is derived from an EMBL/GenBank/DDBJ whole genome shotgun (WGS) entry which is preliminary data.</text>
</comment>
<comment type="similarity">
    <text evidence="1 7">Belongs to the glycosyl hydrolase 43 family.</text>
</comment>
<evidence type="ECO:0008006" key="11">
    <source>
        <dbReference type="Google" id="ProtNLM"/>
    </source>
</evidence>
<keyword evidence="4 7" id="KW-0326">Glycosidase</keyword>
<evidence type="ECO:0000256" key="4">
    <source>
        <dbReference type="ARBA" id="ARBA00023295"/>
    </source>
</evidence>
<accession>A0A178IMA2</accession>
<dbReference type="InterPro" id="IPR006710">
    <property type="entry name" value="Glyco_hydro_43"/>
</dbReference>
<proteinExistence type="inferred from homology"/>
<evidence type="ECO:0000313" key="10">
    <source>
        <dbReference type="Proteomes" id="UP000078486"/>
    </source>
</evidence>
<dbReference type="Pfam" id="PF04616">
    <property type="entry name" value="Glyco_hydro_43"/>
    <property type="match status" value="1"/>
</dbReference>
<evidence type="ECO:0000256" key="7">
    <source>
        <dbReference type="RuleBase" id="RU361187"/>
    </source>
</evidence>
<dbReference type="AlphaFoldDB" id="A0A178IMA2"/>
<gene>
    <name evidence="9" type="ORF">AW736_00875</name>
</gene>
<dbReference type="PROSITE" id="PS51257">
    <property type="entry name" value="PROKAR_LIPOPROTEIN"/>
    <property type="match status" value="1"/>
</dbReference>
<feature type="chain" id="PRO_5008089122" description="Glycosyl hydrolase family 43" evidence="8">
    <location>
        <begin position="26"/>
        <end position="336"/>
    </location>
</feature>
<keyword evidence="3 7" id="KW-0378">Hydrolase</keyword>
<reference evidence="9 10" key="1">
    <citation type="submission" date="2016-01" db="EMBL/GenBank/DDBJ databases">
        <title>High potential of lignocellulose degradation of a new Verrucomicrobia species.</title>
        <authorList>
            <person name="Wang Y."/>
            <person name="Shi Y."/>
            <person name="Qiu Z."/>
            <person name="Liu S."/>
            <person name="Yang H."/>
        </authorList>
    </citation>
    <scope>NUCLEOTIDE SEQUENCE [LARGE SCALE GENOMIC DNA]</scope>
    <source>
        <strain evidence="9 10">TSB47</strain>
    </source>
</reference>
<dbReference type="EMBL" id="LRRQ01000061">
    <property type="protein sequence ID" value="OAM90329.1"/>
    <property type="molecule type" value="Genomic_DNA"/>
</dbReference>
<dbReference type="GO" id="GO:0005975">
    <property type="term" value="P:carbohydrate metabolic process"/>
    <property type="evidence" value="ECO:0007669"/>
    <property type="project" value="InterPro"/>
</dbReference>
<feature type="signal peptide" evidence="8">
    <location>
        <begin position="1"/>
        <end position="25"/>
    </location>
</feature>
<keyword evidence="2 8" id="KW-0732">Signal</keyword>
<dbReference type="Gene3D" id="2.115.10.20">
    <property type="entry name" value="Glycosyl hydrolase domain, family 43"/>
    <property type="match status" value="1"/>
</dbReference>
<evidence type="ECO:0000256" key="1">
    <source>
        <dbReference type="ARBA" id="ARBA00009865"/>
    </source>
</evidence>
<dbReference type="RefSeq" id="WP_084442027.1">
    <property type="nucleotide sequence ID" value="NZ_KV441839.1"/>
</dbReference>
<dbReference type="Proteomes" id="UP000078486">
    <property type="component" value="Unassembled WGS sequence"/>
</dbReference>
<dbReference type="CDD" id="cd18820">
    <property type="entry name" value="GH43_LbAraf43-like"/>
    <property type="match status" value="1"/>
</dbReference>